<dbReference type="Proteomes" id="UP000295197">
    <property type="component" value="Unassembled WGS sequence"/>
</dbReference>
<protein>
    <recommendedName>
        <fullName evidence="3">GAF domain-containing protein</fullName>
    </recommendedName>
</protein>
<dbReference type="EMBL" id="SMBZ01000010">
    <property type="protein sequence ID" value="TCV18642.1"/>
    <property type="molecule type" value="Genomic_DNA"/>
</dbReference>
<proteinExistence type="predicted"/>
<keyword evidence="2" id="KW-1185">Reference proteome</keyword>
<dbReference type="AlphaFoldDB" id="A0A4R3W0D1"/>
<evidence type="ECO:0000313" key="2">
    <source>
        <dbReference type="Proteomes" id="UP000295197"/>
    </source>
</evidence>
<evidence type="ECO:0000313" key="1">
    <source>
        <dbReference type="EMBL" id="TCV18642.1"/>
    </source>
</evidence>
<evidence type="ECO:0008006" key="3">
    <source>
        <dbReference type="Google" id="ProtNLM"/>
    </source>
</evidence>
<reference evidence="1 2" key="1">
    <citation type="submission" date="2019-03" db="EMBL/GenBank/DDBJ databases">
        <title>Genomic Encyclopedia of Type Strains, Phase IV (KMG-IV): sequencing the most valuable type-strain genomes for metagenomic binning, comparative biology and taxonomic classification.</title>
        <authorList>
            <person name="Goeker M."/>
        </authorList>
    </citation>
    <scope>NUCLEOTIDE SEQUENCE [LARGE SCALE GENOMIC DNA]</scope>
    <source>
        <strain evidence="1 2">DSM 22362</strain>
    </source>
</reference>
<dbReference type="RefSeq" id="WP_132777142.1">
    <property type="nucleotide sequence ID" value="NZ_SMBZ01000010.1"/>
</dbReference>
<sequence length="770" mass="89184">MILQPFENINLNLNLDATGIAQVTSFRPIIDKITALSEDTPYGAKILAKELLNLIHSPTNIDLSHAEEELKAIFEILGHLSGSLKSSRDEYIAFAEPIPNKLIYSTSSLQELLASDLEILDLEDSQDYQIITNKILYYHILERFYGINTLEKEYIIESKREGFSQYYELQVDFSYVDIQYEGKLPKLDLKAIKENAYDSMDLLIKALSVVDLTKFKFEGISILHFINRDKEFILRRIQNIIKNFNLKNKKELEIEINNIFKSIIRKNDIKYFFLPIFEISGFPISESEYTKESILLGQYLNFSKACNSCSIYSYLSKPIIWTYGIESDLNIDDQVFIDILKSKGITNYLGLPLFHRDRFVGFIEIYASNNNFNKNDALKLKPYLPHFAQLSNDFVAFLKNQLNKIILENYTSIQPALQWRFNEVAVSYLGEMNNEDENSKLILEKIAFKDVYPIYGAVDIKDSTRIRNLSYKQVLIQHLSYIQELLNNLAQRDGTTVFLGFREYIEKIFTCVKDNGVEKNIVSIREFLETEIPVLLDQVRSSCVMDDDLKHLIRQIEDHNAQIIEPGNDPFEKSLSTLTRAIKEEFDVLNTEIQEIFPSYFETIRTDGIEYDGYIGQSITPTTTFKIEMLHEIRKKQILSMVRIIQKTKELSAELSIALRTTQLLFVHPDKISISFREDEKRFDVEGGYNIRYQIIKKRIDKALIENTKERLVQPDTIAIVFSNESITSSIVGNLNEIATMGLIEKNFEFHTLEELQGVSELRAIRVKVK</sequence>
<dbReference type="OrthoDB" id="627374at2"/>
<name>A0A4R3W0D1_9SPHI</name>
<accession>A0A4R3W0D1</accession>
<comment type="caution">
    <text evidence="1">The sequence shown here is derived from an EMBL/GenBank/DDBJ whole genome shotgun (WGS) entry which is preliminary data.</text>
</comment>
<gene>
    <name evidence="1" type="ORF">EDC17_101044</name>
</gene>
<organism evidence="1 2">
    <name type="scientific">Sphingobacterium alimentarium</name>
    <dbReference type="NCBI Taxonomy" id="797292"/>
    <lineage>
        <taxon>Bacteria</taxon>
        <taxon>Pseudomonadati</taxon>
        <taxon>Bacteroidota</taxon>
        <taxon>Sphingobacteriia</taxon>
        <taxon>Sphingobacteriales</taxon>
        <taxon>Sphingobacteriaceae</taxon>
        <taxon>Sphingobacterium</taxon>
    </lineage>
</organism>